<name>A0A285V1H6_9ACTN</name>
<keyword evidence="3 7" id="KW-1133">Transmembrane helix</keyword>
<sequence>MTCPEAVDGLGAYVLGALDPDERAAVEAHLRTCPSCAAQLAEFSPLPALLDRVRREDLGPDDLRPAEVAPTAALFDRLSAAAGPAPRIRARTWALVAAVVVAVLGIGIGVVARGGDGEQTVTAAAGAVRATVIASTVDDGSALEISVAGMRPGEECRVVAVDADGNRYAAGAWSTSPAGDGAWRGWAAVDRGELAEVVLTGEGGRELVRMTF</sequence>
<evidence type="ECO:0000256" key="4">
    <source>
        <dbReference type="ARBA" id="ARBA00023015"/>
    </source>
</evidence>
<evidence type="ECO:0000256" key="6">
    <source>
        <dbReference type="ARBA" id="ARBA00023163"/>
    </source>
</evidence>
<dbReference type="AlphaFoldDB" id="A0A285V1H6"/>
<reference evidence="10" key="1">
    <citation type="submission" date="2017-08" db="EMBL/GenBank/DDBJ databases">
        <authorList>
            <person name="Varghese N."/>
            <person name="Submissions S."/>
        </authorList>
    </citation>
    <scope>NUCLEOTIDE SEQUENCE [LARGE SCALE GENOMIC DNA]</scope>
    <source>
        <strain evidence="10">DSM 4725</strain>
    </source>
</reference>
<keyword evidence="9" id="KW-0479">Metal-binding</keyword>
<dbReference type="GO" id="GO:0016020">
    <property type="term" value="C:membrane"/>
    <property type="evidence" value="ECO:0007669"/>
    <property type="project" value="UniProtKB-SubCell"/>
</dbReference>
<protein>
    <submittedName>
        <fullName evidence="9">Zinc-finger</fullName>
    </submittedName>
</protein>
<dbReference type="InterPro" id="IPR051474">
    <property type="entry name" value="Anti-sigma-K/W_factor"/>
</dbReference>
<feature type="domain" description="Putative zinc-finger" evidence="8">
    <location>
        <begin position="3"/>
        <end position="37"/>
    </location>
</feature>
<dbReference type="GO" id="GO:0006417">
    <property type="term" value="P:regulation of translation"/>
    <property type="evidence" value="ECO:0007669"/>
    <property type="project" value="TreeGrafter"/>
</dbReference>
<dbReference type="PANTHER" id="PTHR37461:SF1">
    <property type="entry name" value="ANTI-SIGMA-K FACTOR RSKA"/>
    <property type="match status" value="1"/>
</dbReference>
<dbReference type="GO" id="GO:0008270">
    <property type="term" value="F:zinc ion binding"/>
    <property type="evidence" value="ECO:0007669"/>
    <property type="project" value="UniProtKB-KW"/>
</dbReference>
<dbReference type="InterPro" id="IPR027383">
    <property type="entry name" value="Znf_put"/>
</dbReference>
<evidence type="ECO:0000256" key="3">
    <source>
        <dbReference type="ARBA" id="ARBA00022989"/>
    </source>
</evidence>
<feature type="transmembrane region" description="Helical" evidence="7">
    <location>
        <begin position="93"/>
        <end position="112"/>
    </location>
</feature>
<dbReference type="Gene3D" id="1.10.10.1320">
    <property type="entry name" value="Anti-sigma factor, zinc-finger domain"/>
    <property type="match status" value="1"/>
</dbReference>
<keyword evidence="9" id="KW-0863">Zinc-finger</keyword>
<gene>
    <name evidence="9" type="ORF">SAMN05660748_1112</name>
</gene>
<keyword evidence="6" id="KW-0804">Transcription</keyword>
<organism evidence="9 10">
    <name type="scientific">Blastococcus aggregatus</name>
    <dbReference type="NCBI Taxonomy" id="38502"/>
    <lineage>
        <taxon>Bacteria</taxon>
        <taxon>Bacillati</taxon>
        <taxon>Actinomycetota</taxon>
        <taxon>Actinomycetes</taxon>
        <taxon>Geodermatophilales</taxon>
        <taxon>Geodermatophilaceae</taxon>
        <taxon>Blastococcus</taxon>
    </lineage>
</organism>
<evidence type="ECO:0000256" key="7">
    <source>
        <dbReference type="SAM" id="Phobius"/>
    </source>
</evidence>
<evidence type="ECO:0000256" key="1">
    <source>
        <dbReference type="ARBA" id="ARBA00004167"/>
    </source>
</evidence>
<dbReference type="PANTHER" id="PTHR37461">
    <property type="entry name" value="ANTI-SIGMA-K FACTOR RSKA"/>
    <property type="match status" value="1"/>
</dbReference>
<keyword evidence="9" id="KW-0862">Zinc</keyword>
<keyword evidence="4" id="KW-0805">Transcription regulation</keyword>
<keyword evidence="2 7" id="KW-0812">Transmembrane</keyword>
<evidence type="ECO:0000313" key="9">
    <source>
        <dbReference type="EMBL" id="SOC47910.1"/>
    </source>
</evidence>
<accession>A0A285V1H6</accession>
<dbReference type="EMBL" id="OBQI01000001">
    <property type="protein sequence ID" value="SOC47910.1"/>
    <property type="molecule type" value="Genomic_DNA"/>
</dbReference>
<proteinExistence type="predicted"/>
<comment type="subcellular location">
    <subcellularLocation>
        <location evidence="1">Membrane</location>
        <topology evidence="1">Single-pass membrane protein</topology>
    </subcellularLocation>
</comment>
<dbReference type="RefSeq" id="WP_176522832.1">
    <property type="nucleotide sequence ID" value="NZ_OBQI01000001.1"/>
</dbReference>
<evidence type="ECO:0000259" key="8">
    <source>
        <dbReference type="Pfam" id="PF13490"/>
    </source>
</evidence>
<dbReference type="InterPro" id="IPR041916">
    <property type="entry name" value="Anti_sigma_zinc_sf"/>
</dbReference>
<dbReference type="GO" id="GO:0016989">
    <property type="term" value="F:sigma factor antagonist activity"/>
    <property type="evidence" value="ECO:0007669"/>
    <property type="project" value="TreeGrafter"/>
</dbReference>
<evidence type="ECO:0000313" key="10">
    <source>
        <dbReference type="Proteomes" id="UP000219435"/>
    </source>
</evidence>
<dbReference type="Pfam" id="PF13490">
    <property type="entry name" value="zf-HC2"/>
    <property type="match status" value="1"/>
</dbReference>
<keyword evidence="10" id="KW-1185">Reference proteome</keyword>
<keyword evidence="5 7" id="KW-0472">Membrane</keyword>
<evidence type="ECO:0000256" key="5">
    <source>
        <dbReference type="ARBA" id="ARBA00023136"/>
    </source>
</evidence>
<evidence type="ECO:0000256" key="2">
    <source>
        <dbReference type="ARBA" id="ARBA00022692"/>
    </source>
</evidence>
<dbReference type="Proteomes" id="UP000219435">
    <property type="component" value="Unassembled WGS sequence"/>
</dbReference>